<evidence type="ECO:0000313" key="2">
    <source>
        <dbReference type="EMBL" id="CAL1134920.1"/>
    </source>
</evidence>
<dbReference type="Proteomes" id="UP001152797">
    <property type="component" value="Unassembled WGS sequence"/>
</dbReference>
<protein>
    <submittedName>
        <fullName evidence="3">EH domain-containing protein</fullName>
    </submittedName>
</protein>
<dbReference type="AlphaFoldDB" id="A0A9P1FP49"/>
<reference evidence="1" key="1">
    <citation type="submission" date="2022-10" db="EMBL/GenBank/DDBJ databases">
        <authorList>
            <person name="Chen Y."/>
            <person name="Dougan E. K."/>
            <person name="Chan C."/>
            <person name="Rhodes N."/>
            <person name="Thang M."/>
        </authorList>
    </citation>
    <scope>NUCLEOTIDE SEQUENCE</scope>
</reference>
<sequence>MTYFWNDKVYGQFYDSTRTERGLVNKVTTPVSDCWHPSSAELDKFQGCFAAWSVGRGGLKESDFRHFLLELDIKLTIAQARCLWKDLTEAGDEQLSYEQALLAYCKVREAPVVFKTSRGAAPPGWSLEEIPLKAAKESQFGLDEEFPEKRTRPWPRSLGPGLPLPKAADFLSAEGVPHCRIEELLQRYREDGAIPQASLSSLLEELPGVEMETT</sequence>
<organism evidence="1">
    <name type="scientific">Cladocopium goreaui</name>
    <dbReference type="NCBI Taxonomy" id="2562237"/>
    <lineage>
        <taxon>Eukaryota</taxon>
        <taxon>Sar</taxon>
        <taxon>Alveolata</taxon>
        <taxon>Dinophyceae</taxon>
        <taxon>Suessiales</taxon>
        <taxon>Symbiodiniaceae</taxon>
        <taxon>Cladocopium</taxon>
    </lineage>
</organism>
<proteinExistence type="predicted"/>
<name>A0A9P1FP49_9DINO</name>
<dbReference type="SUPFAM" id="SSF47473">
    <property type="entry name" value="EF-hand"/>
    <property type="match status" value="1"/>
</dbReference>
<dbReference type="OrthoDB" id="10383556at2759"/>
<evidence type="ECO:0000313" key="1">
    <source>
        <dbReference type="EMBL" id="CAI3981545.1"/>
    </source>
</evidence>
<dbReference type="EMBL" id="CAMXCT010000643">
    <property type="protein sequence ID" value="CAI3981545.1"/>
    <property type="molecule type" value="Genomic_DNA"/>
</dbReference>
<gene>
    <name evidence="1" type="ORF">C1SCF055_LOCUS9324</name>
</gene>
<dbReference type="InterPro" id="IPR011992">
    <property type="entry name" value="EF-hand-dom_pair"/>
</dbReference>
<dbReference type="EMBL" id="CAMXCT030000643">
    <property type="protein sequence ID" value="CAL4768857.1"/>
    <property type="molecule type" value="Genomic_DNA"/>
</dbReference>
<evidence type="ECO:0000313" key="3">
    <source>
        <dbReference type="EMBL" id="CAL4768857.1"/>
    </source>
</evidence>
<dbReference type="EMBL" id="CAMXCT020000643">
    <property type="protein sequence ID" value="CAL1134920.1"/>
    <property type="molecule type" value="Genomic_DNA"/>
</dbReference>
<keyword evidence="4" id="KW-1185">Reference proteome</keyword>
<comment type="caution">
    <text evidence="1">The sequence shown here is derived from an EMBL/GenBank/DDBJ whole genome shotgun (WGS) entry which is preliminary data.</text>
</comment>
<reference evidence="2" key="2">
    <citation type="submission" date="2024-04" db="EMBL/GenBank/DDBJ databases">
        <authorList>
            <person name="Chen Y."/>
            <person name="Shah S."/>
            <person name="Dougan E. K."/>
            <person name="Thang M."/>
            <person name="Chan C."/>
        </authorList>
    </citation>
    <scope>NUCLEOTIDE SEQUENCE [LARGE SCALE GENOMIC DNA]</scope>
</reference>
<evidence type="ECO:0000313" key="4">
    <source>
        <dbReference type="Proteomes" id="UP001152797"/>
    </source>
</evidence>
<accession>A0A9P1FP49</accession>